<gene>
    <name evidence="2" type="ORF">PBRASI_LOCUS3791</name>
</gene>
<keyword evidence="3" id="KW-1185">Reference proteome</keyword>
<keyword evidence="1" id="KW-0175">Coiled coil</keyword>
<dbReference type="OrthoDB" id="10506048at2759"/>
<reference evidence="2" key="1">
    <citation type="submission" date="2021-06" db="EMBL/GenBank/DDBJ databases">
        <authorList>
            <person name="Kallberg Y."/>
            <person name="Tangrot J."/>
            <person name="Rosling A."/>
        </authorList>
    </citation>
    <scope>NUCLEOTIDE SEQUENCE</scope>
    <source>
        <strain evidence="2">BR232B</strain>
    </source>
</reference>
<protein>
    <submittedName>
        <fullName evidence="2">10828_t:CDS:1</fullName>
    </submittedName>
</protein>
<dbReference type="Proteomes" id="UP000789739">
    <property type="component" value="Unassembled WGS sequence"/>
</dbReference>
<accession>A0A9N9ABJ1</accession>
<dbReference type="AlphaFoldDB" id="A0A9N9ABJ1"/>
<evidence type="ECO:0000313" key="3">
    <source>
        <dbReference type="Proteomes" id="UP000789739"/>
    </source>
</evidence>
<sequence>MSFIDKVPTSSEAVIRNEIDLLKNEIDLLRNEIDLYNANNANKITCVIIEPSGGAFIHHYEDGQITKFYDDDDITTHIVHCAKQMIVVMRDDDCKELYPHPTDPDNYRDHIKTLAERVRSQQGSLYKSIFEIGYCVTKDTRESWGDLADFERGCMVYYELIKLVVVTIAGEHDWRNFIKGNLFNIEMDFTRFKDVNIERNWPAVQVEIRKICEA</sequence>
<dbReference type="EMBL" id="CAJVPI010000356">
    <property type="protein sequence ID" value="CAG8524316.1"/>
    <property type="molecule type" value="Genomic_DNA"/>
</dbReference>
<organism evidence="2 3">
    <name type="scientific">Paraglomus brasilianum</name>
    <dbReference type="NCBI Taxonomy" id="144538"/>
    <lineage>
        <taxon>Eukaryota</taxon>
        <taxon>Fungi</taxon>
        <taxon>Fungi incertae sedis</taxon>
        <taxon>Mucoromycota</taxon>
        <taxon>Glomeromycotina</taxon>
        <taxon>Glomeromycetes</taxon>
        <taxon>Paraglomerales</taxon>
        <taxon>Paraglomeraceae</taxon>
        <taxon>Paraglomus</taxon>
    </lineage>
</organism>
<name>A0A9N9ABJ1_9GLOM</name>
<evidence type="ECO:0000313" key="2">
    <source>
        <dbReference type="EMBL" id="CAG8524316.1"/>
    </source>
</evidence>
<evidence type="ECO:0000256" key="1">
    <source>
        <dbReference type="SAM" id="Coils"/>
    </source>
</evidence>
<feature type="coiled-coil region" evidence="1">
    <location>
        <begin position="12"/>
        <end position="39"/>
    </location>
</feature>
<comment type="caution">
    <text evidence="2">The sequence shown here is derived from an EMBL/GenBank/DDBJ whole genome shotgun (WGS) entry which is preliminary data.</text>
</comment>
<proteinExistence type="predicted"/>